<protein>
    <submittedName>
        <fullName evidence="1">Uncharacterized protein</fullName>
    </submittedName>
</protein>
<sequence>MALRRICTRVLAKMVPAPPYRVRSFLPCQAIHVSKVPPRLKMGRFQGALLFPRFSSAVFGDRHGPHPKALTVNVNPEPEVPDAQVIRALRTAHHPRTSYRLRVPALPCAACLPSQKSTAFSNIGKCMIREGPRNSSFQSFRVLSRLPGPRPRKVNRCQSDKLRHLF</sequence>
<keyword evidence="2" id="KW-1185">Reference proteome</keyword>
<dbReference type="AlphaFoldDB" id="A0AAI9ZF47"/>
<evidence type="ECO:0000313" key="1">
    <source>
        <dbReference type="EMBL" id="KAK1623390.1"/>
    </source>
</evidence>
<organism evidence="1 2">
    <name type="scientific">Colletotrichum phormii</name>
    <dbReference type="NCBI Taxonomy" id="359342"/>
    <lineage>
        <taxon>Eukaryota</taxon>
        <taxon>Fungi</taxon>
        <taxon>Dikarya</taxon>
        <taxon>Ascomycota</taxon>
        <taxon>Pezizomycotina</taxon>
        <taxon>Sordariomycetes</taxon>
        <taxon>Hypocreomycetidae</taxon>
        <taxon>Glomerellales</taxon>
        <taxon>Glomerellaceae</taxon>
        <taxon>Colletotrichum</taxon>
        <taxon>Colletotrichum acutatum species complex</taxon>
    </lineage>
</organism>
<dbReference type="EMBL" id="JAHMHQ010000029">
    <property type="protein sequence ID" value="KAK1623390.1"/>
    <property type="molecule type" value="Genomic_DNA"/>
</dbReference>
<accession>A0AAI9ZF47</accession>
<dbReference type="Proteomes" id="UP001243989">
    <property type="component" value="Unassembled WGS sequence"/>
</dbReference>
<dbReference type="GeneID" id="85466474"/>
<reference evidence="1" key="1">
    <citation type="submission" date="2021-06" db="EMBL/GenBank/DDBJ databases">
        <title>Comparative genomics, transcriptomics and evolutionary studies reveal genomic signatures of adaptation to plant cell wall in hemibiotrophic fungi.</title>
        <authorList>
            <consortium name="DOE Joint Genome Institute"/>
            <person name="Baroncelli R."/>
            <person name="Diaz J.F."/>
            <person name="Benocci T."/>
            <person name="Peng M."/>
            <person name="Battaglia E."/>
            <person name="Haridas S."/>
            <person name="Andreopoulos W."/>
            <person name="Labutti K."/>
            <person name="Pangilinan J."/>
            <person name="Floch G.L."/>
            <person name="Makela M.R."/>
            <person name="Henrissat B."/>
            <person name="Grigoriev I.V."/>
            <person name="Crouch J.A."/>
            <person name="De Vries R.P."/>
            <person name="Sukno S.A."/>
            <person name="Thon M.R."/>
        </authorList>
    </citation>
    <scope>NUCLEOTIDE SEQUENCE</scope>
    <source>
        <strain evidence="1">CBS 102054</strain>
    </source>
</reference>
<comment type="caution">
    <text evidence="1">The sequence shown here is derived from an EMBL/GenBank/DDBJ whole genome shotgun (WGS) entry which is preliminary data.</text>
</comment>
<evidence type="ECO:0000313" key="2">
    <source>
        <dbReference type="Proteomes" id="UP001243989"/>
    </source>
</evidence>
<dbReference type="RefSeq" id="XP_060439385.1">
    <property type="nucleotide sequence ID" value="XM_060581612.1"/>
</dbReference>
<gene>
    <name evidence="1" type="ORF">BDP81DRAFT_121558</name>
</gene>
<name>A0AAI9ZF47_9PEZI</name>
<proteinExistence type="predicted"/>